<dbReference type="VEuPathDB" id="VectorBase:CSON011299"/>
<reference evidence="4" key="2">
    <citation type="submission" date="2018-07" db="EMBL/GenBank/DDBJ databases">
        <authorList>
            <person name="Quirk P.G."/>
            <person name="Krulwich T.A."/>
        </authorList>
    </citation>
    <scope>NUCLEOTIDE SEQUENCE</scope>
</reference>
<dbReference type="PANTHER" id="PTHR23176">
    <property type="entry name" value="RHO/RAC/CDC GTPASE-ACTIVATING PROTEIN"/>
    <property type="match status" value="1"/>
</dbReference>
<dbReference type="PROSITE" id="PS50238">
    <property type="entry name" value="RHOGAP"/>
    <property type="match status" value="1"/>
</dbReference>
<dbReference type="EMBL" id="UFQS01000048">
    <property type="protein sequence ID" value="SSW98601.1"/>
    <property type="molecule type" value="Genomic_DNA"/>
</dbReference>
<dbReference type="PANTHER" id="PTHR23176:SF129">
    <property type="entry name" value="RHO GTPASE ACTIVATING PROTEIN AT 16F, ISOFORM E-RELATED"/>
    <property type="match status" value="1"/>
</dbReference>
<accession>A0A336K288</accession>
<keyword evidence="1" id="KW-0343">GTPase activation</keyword>
<dbReference type="InterPro" id="IPR008936">
    <property type="entry name" value="Rho_GTPase_activation_prot"/>
</dbReference>
<gene>
    <name evidence="3" type="primary">CSON011299</name>
</gene>
<reference evidence="3" key="1">
    <citation type="submission" date="2018-04" db="EMBL/GenBank/DDBJ databases">
        <authorList>
            <person name="Go L.Y."/>
            <person name="Mitchell J.A."/>
        </authorList>
    </citation>
    <scope>NUCLEOTIDE SEQUENCE</scope>
    <source>
        <tissue evidence="3">Whole organism</tissue>
    </source>
</reference>
<dbReference type="GO" id="GO:0005737">
    <property type="term" value="C:cytoplasm"/>
    <property type="evidence" value="ECO:0007669"/>
    <property type="project" value="TreeGrafter"/>
</dbReference>
<protein>
    <submittedName>
        <fullName evidence="3">CSON011299 protein</fullName>
    </submittedName>
</protein>
<evidence type="ECO:0000256" key="1">
    <source>
        <dbReference type="ARBA" id="ARBA00022468"/>
    </source>
</evidence>
<dbReference type="Pfam" id="PF00620">
    <property type="entry name" value="RhoGAP"/>
    <property type="match status" value="1"/>
</dbReference>
<evidence type="ECO:0000313" key="4">
    <source>
        <dbReference type="EMBL" id="SSX18987.1"/>
    </source>
</evidence>
<name>A0A336K288_CULSO</name>
<dbReference type="GO" id="GO:0005096">
    <property type="term" value="F:GTPase activator activity"/>
    <property type="evidence" value="ECO:0007669"/>
    <property type="project" value="UniProtKB-KW"/>
</dbReference>
<dbReference type="Gene3D" id="1.10.555.10">
    <property type="entry name" value="Rho GTPase activation protein"/>
    <property type="match status" value="1"/>
</dbReference>
<dbReference type="SUPFAM" id="SSF48350">
    <property type="entry name" value="GTPase activation domain, GAP"/>
    <property type="match status" value="1"/>
</dbReference>
<organism evidence="3">
    <name type="scientific">Culicoides sonorensis</name>
    <name type="common">Biting midge</name>
    <dbReference type="NCBI Taxonomy" id="179676"/>
    <lineage>
        <taxon>Eukaryota</taxon>
        <taxon>Metazoa</taxon>
        <taxon>Ecdysozoa</taxon>
        <taxon>Arthropoda</taxon>
        <taxon>Hexapoda</taxon>
        <taxon>Insecta</taxon>
        <taxon>Pterygota</taxon>
        <taxon>Neoptera</taxon>
        <taxon>Endopterygota</taxon>
        <taxon>Diptera</taxon>
        <taxon>Nematocera</taxon>
        <taxon>Chironomoidea</taxon>
        <taxon>Ceratopogonidae</taxon>
        <taxon>Ceratopogoninae</taxon>
        <taxon>Culicoides</taxon>
        <taxon>Monoculicoides</taxon>
    </lineage>
</organism>
<dbReference type="InterPro" id="IPR050729">
    <property type="entry name" value="Rho-GAP"/>
</dbReference>
<sequence length="841" mass="97602">MVIKIKYYFLILQDVNYAVEGHGEMSSENSIDINVQPGTNFFNEYFISDHIYEVICKDSVRNLNNKCEICSDGASNDSISKNTGKKNGFSKLLKGMVNKKVTKNSKIKRSNSKIEKDDIKLVHGELGRNTVFKTQCTFDINEMCRLQKAAFEIDSEHDKKSNFINQLNINKKSTNHNLSVQFWLSTIKTSVEQYEYSEQYNVKSIPSKTFNETLWNSDCSSKNYCLNENDRKIKKKSDVLLEERNKNFVKTNSAIINETYFCGNTCRTKQNLQQMENKSYKEIKSNSELDRNKIIGVLEIKNTKQTKQTYNYLNKIVLSVSLNTITLSYYEYLKKIELYGILMVFQEGSDNSCDLNKIKKKIISNTISDEYTYILKKLLQLLYNKDQKHYFFSKSDSLKILPSTHNNDISQPLLMFNKELSSNQVLKNMNPNSETVKNDDIYYTLWNCETNSESRDLEISIPSNYNNYWEAACNDSTDEQELINDSISSIDSREDVQEKMSRSYSNVYVFYHENSKYNQIIYDNCLEYKSFPNSSADNYKNRDYKSYIRPSDQYLKGYSIFGHSTVPESVTEFFKTILNNEDEDELIITVPKIQDCNTLAEINNNRANSENSISHNYIEDELTKPNEVPYRKPKMKRQKPIQQQSVSKNRLKENTNKYVQNQRVVRRKSVEEISHTFQQPMTKLSRHTKSTSNLLELKDDESKSSSSFMTRIRKLFKKREIPLGPGPLENKVFGNSLAILEISSEVPNVPLIVVACIKRLEEEDMIITHGLYRASGNKITIDELKKKIDDSSSKSLKRYDCLKDQEPNTIAGLLKQFFRELEPGLIKQEIALKCINNVCKL</sequence>
<proteinExistence type="predicted"/>
<feature type="domain" description="Rho-GAP" evidence="2">
    <location>
        <begin position="740"/>
        <end position="841"/>
    </location>
</feature>
<dbReference type="AlphaFoldDB" id="A0A336K288"/>
<evidence type="ECO:0000313" key="3">
    <source>
        <dbReference type="EMBL" id="SSW98601.1"/>
    </source>
</evidence>
<dbReference type="GO" id="GO:0007165">
    <property type="term" value="P:signal transduction"/>
    <property type="evidence" value="ECO:0007669"/>
    <property type="project" value="InterPro"/>
</dbReference>
<dbReference type="EMBL" id="UFQT01000048">
    <property type="protein sequence ID" value="SSX18987.1"/>
    <property type="molecule type" value="Genomic_DNA"/>
</dbReference>
<dbReference type="InterPro" id="IPR000198">
    <property type="entry name" value="RhoGAP_dom"/>
</dbReference>
<evidence type="ECO:0000259" key="2">
    <source>
        <dbReference type="PROSITE" id="PS50238"/>
    </source>
</evidence>